<feature type="region of interest" description="Disordered" evidence="1">
    <location>
        <begin position="67"/>
        <end position="94"/>
    </location>
</feature>
<feature type="region of interest" description="Disordered" evidence="1">
    <location>
        <begin position="1"/>
        <end position="26"/>
    </location>
</feature>
<name>A0A9W6HDV9_9MICO</name>
<dbReference type="InterPro" id="IPR052025">
    <property type="entry name" value="Xyloglucanase_GH74"/>
</dbReference>
<dbReference type="RefSeq" id="WP_271178852.1">
    <property type="nucleotide sequence ID" value="NZ_BAAAJO010000003.1"/>
</dbReference>
<dbReference type="InterPro" id="IPR015943">
    <property type="entry name" value="WD40/YVTN_repeat-like_dom_sf"/>
</dbReference>
<dbReference type="Gene3D" id="2.130.10.10">
    <property type="entry name" value="YVTN repeat-like/Quinoprotein amine dehydrogenase"/>
    <property type="match status" value="4"/>
</dbReference>
<dbReference type="GO" id="GO:0010411">
    <property type="term" value="P:xyloglucan metabolic process"/>
    <property type="evidence" value="ECO:0007669"/>
    <property type="project" value="TreeGrafter"/>
</dbReference>
<dbReference type="AlphaFoldDB" id="A0A9W6HDV9"/>
<reference evidence="2" key="1">
    <citation type="journal article" date="2014" name="Int. J. Syst. Evol. Microbiol.">
        <title>Complete genome sequence of Corynebacterium casei LMG S-19264T (=DSM 44701T), isolated from a smear-ripened cheese.</title>
        <authorList>
            <consortium name="US DOE Joint Genome Institute (JGI-PGF)"/>
            <person name="Walter F."/>
            <person name="Albersmeier A."/>
            <person name="Kalinowski J."/>
            <person name="Ruckert C."/>
        </authorList>
    </citation>
    <scope>NUCLEOTIDE SEQUENCE</scope>
    <source>
        <strain evidence="2">VKM Ac-1401</strain>
    </source>
</reference>
<evidence type="ECO:0000313" key="2">
    <source>
        <dbReference type="EMBL" id="GLJ78265.1"/>
    </source>
</evidence>
<reference evidence="2" key="2">
    <citation type="submission" date="2023-01" db="EMBL/GenBank/DDBJ databases">
        <authorList>
            <person name="Sun Q."/>
            <person name="Evtushenko L."/>
        </authorList>
    </citation>
    <scope>NUCLEOTIDE SEQUENCE</scope>
    <source>
        <strain evidence="2">VKM Ac-1401</strain>
    </source>
</reference>
<sequence length="860" mass="90084">MHGPEGTTTAAATTTAAKPPRPPGGKALLRLIETLAKAGLDDVARQTVADAVSERAPAVLALAPELNAAPAPRSTRGRGRARTPAPEAAEPGATAAEAARAYAEDSAAAALLLGPPTRTGPQWRPLGPATITNGQTYGASRINVSGRASALAVDPARPDHVLVGAANGGVWETSNGGDSWAPRTDYAATTTVGALAFDPSNPSLVYCGTGEGDWWSWLGNGVLRSTDGGTNWTPLATNPFVGQGFHSLVVDPSTPTRLFAGTTGGLYISTDSGVTWTQSRFQRTWSISVSPTGGELLAGCADGAFSSTDSGATWNPITLPGAPASYQRVAVSIAPSSPTVAYVWAADNASPSAAYLWRRARSPRAVRWTQFPAPPGSSGGQGWYDWYVAASPDSATEVYCGEIHLHRGDLTGSTFAWENISSKPAGDSIHPDQHSIAFSPRSAATLYAGSDGGVFRSDDRGVTWRHRNNGLAISEYEYLAHDIGSPRWLIGGTQDNGTNRYTGSATWEHVQDGDGGDCASNRTNSDIVFHTFQNGSAERSTTKGAWASWSNITPARPAGESSGLFYVPFEASESGGDTVALGGDALYVSRDNGTTWTRVGYPAGGTASAMHVPDPDTVVVGLTGGGLLVTRFSGGAWGAFSSLTTPRAGAWVSDIRAVPGGSGRLWATSSSRGGGRVFRSSDGGTTWTDCSAGLPNLGINAIAVDPANPSRVWVAADLGVYQSQDAGATWSPFASSLPNAYIGDLIFHPHARVLRAATRNRGVWEIPVDGWPTSPTCGVQWTGTLAPHASGRWFTFNWPAAWHVIWTAMPTVITPGGPQLSYSTQVERASSEFATYWITVRNLSNAPVTFEGRFEILSLY</sequence>
<evidence type="ECO:0000313" key="3">
    <source>
        <dbReference type="Proteomes" id="UP001142372"/>
    </source>
</evidence>
<organism evidence="2 3">
    <name type="scientific">Leifsonia poae</name>
    <dbReference type="NCBI Taxonomy" id="110933"/>
    <lineage>
        <taxon>Bacteria</taxon>
        <taxon>Bacillati</taxon>
        <taxon>Actinomycetota</taxon>
        <taxon>Actinomycetes</taxon>
        <taxon>Micrococcales</taxon>
        <taxon>Microbacteriaceae</taxon>
        <taxon>Leifsonia</taxon>
    </lineage>
</organism>
<feature type="compositionally biased region" description="Low complexity" evidence="1">
    <location>
        <begin position="82"/>
        <end position="94"/>
    </location>
</feature>
<dbReference type="PANTHER" id="PTHR43739">
    <property type="entry name" value="XYLOGLUCANASE (EUROFUNG)"/>
    <property type="match status" value="1"/>
</dbReference>
<gene>
    <name evidence="2" type="ORF">GCM10017584_38390</name>
</gene>
<dbReference type="EMBL" id="BSEN01000015">
    <property type="protein sequence ID" value="GLJ78265.1"/>
    <property type="molecule type" value="Genomic_DNA"/>
</dbReference>
<dbReference type="Proteomes" id="UP001142372">
    <property type="component" value="Unassembled WGS sequence"/>
</dbReference>
<accession>A0A9W6HDV9</accession>
<evidence type="ECO:0000256" key="1">
    <source>
        <dbReference type="SAM" id="MobiDB-lite"/>
    </source>
</evidence>
<evidence type="ECO:0008006" key="4">
    <source>
        <dbReference type="Google" id="ProtNLM"/>
    </source>
</evidence>
<proteinExistence type="predicted"/>
<keyword evidence="3" id="KW-1185">Reference proteome</keyword>
<feature type="compositionally biased region" description="Low complexity" evidence="1">
    <location>
        <begin position="7"/>
        <end position="17"/>
    </location>
</feature>
<dbReference type="SUPFAM" id="SSF110296">
    <property type="entry name" value="Oligoxyloglucan reducing end-specific cellobiohydrolase"/>
    <property type="match status" value="3"/>
</dbReference>
<dbReference type="PANTHER" id="PTHR43739:SF5">
    <property type="entry name" value="EXO-ALPHA-SIALIDASE"/>
    <property type="match status" value="1"/>
</dbReference>
<dbReference type="CDD" id="cd15482">
    <property type="entry name" value="Sialidase_non-viral"/>
    <property type="match status" value="1"/>
</dbReference>
<protein>
    <recommendedName>
        <fullName evidence="4">Glycosyl hydrolase</fullName>
    </recommendedName>
</protein>
<comment type="caution">
    <text evidence="2">The sequence shown here is derived from an EMBL/GenBank/DDBJ whole genome shotgun (WGS) entry which is preliminary data.</text>
</comment>